<dbReference type="OrthoDB" id="9800876at2"/>
<sequence length="111" mass="12679">MTRYCSQTEVVTLIDDLTEPRLQVFVQERIVSPVQTGDGPAFREADVARLQLLCDLCEGYELQSDAMHLVMSLIDQLNTARGDMRALMHAVAQQPDEVRQQIHEIVHRMRS</sequence>
<keyword evidence="2" id="KW-1185">Reference proteome</keyword>
<evidence type="ECO:0000313" key="2">
    <source>
        <dbReference type="Proteomes" id="UP000198307"/>
    </source>
</evidence>
<gene>
    <name evidence="1" type="ORF">SAMN05444959_101437</name>
</gene>
<dbReference type="AlphaFoldDB" id="A0A239PM65"/>
<dbReference type="RefSeq" id="WP_089342758.1">
    <property type="nucleotide sequence ID" value="NZ_CP067129.1"/>
</dbReference>
<dbReference type="Proteomes" id="UP000198307">
    <property type="component" value="Unassembled WGS sequence"/>
</dbReference>
<organism evidence="1 2">
    <name type="scientific">Paracoccus seriniphilus</name>
    <dbReference type="NCBI Taxonomy" id="184748"/>
    <lineage>
        <taxon>Bacteria</taxon>
        <taxon>Pseudomonadati</taxon>
        <taxon>Pseudomonadota</taxon>
        <taxon>Alphaproteobacteria</taxon>
        <taxon>Rhodobacterales</taxon>
        <taxon>Paracoccaceae</taxon>
        <taxon>Paracoccus</taxon>
    </lineage>
</organism>
<evidence type="ECO:0000313" key="1">
    <source>
        <dbReference type="EMBL" id="SNT68876.1"/>
    </source>
</evidence>
<reference evidence="1 2" key="1">
    <citation type="submission" date="2017-07" db="EMBL/GenBank/DDBJ databases">
        <authorList>
            <person name="Sun Z.S."/>
            <person name="Albrecht U."/>
            <person name="Echele G."/>
            <person name="Lee C.C."/>
        </authorList>
    </citation>
    <scope>NUCLEOTIDE SEQUENCE [LARGE SCALE GENOMIC DNA]</scope>
    <source>
        <strain evidence="1 2">DSM 14827</strain>
    </source>
</reference>
<name>A0A239PM65_9RHOB</name>
<dbReference type="Gene3D" id="1.10.1660.10">
    <property type="match status" value="1"/>
</dbReference>
<proteinExistence type="predicted"/>
<accession>A0A239PM65</accession>
<protein>
    <submittedName>
        <fullName evidence="1">Chaperone modulatory protein CbpM</fullName>
    </submittedName>
</protein>
<dbReference type="EMBL" id="FZQB01000001">
    <property type="protein sequence ID" value="SNT68876.1"/>
    <property type="molecule type" value="Genomic_DNA"/>
</dbReference>